<dbReference type="InterPro" id="IPR051690">
    <property type="entry name" value="PseI-like"/>
</dbReference>
<dbReference type="SMART" id="SM00858">
    <property type="entry name" value="SAF"/>
    <property type="match status" value="1"/>
</dbReference>
<dbReference type="Gene3D" id="3.90.1210.10">
    <property type="entry name" value="Antifreeze-like/N-acetylneuraminic acid synthase C-terminal domain"/>
    <property type="match status" value="1"/>
</dbReference>
<dbReference type="PANTHER" id="PTHR42966">
    <property type="entry name" value="N-ACETYLNEURAMINATE SYNTHASE"/>
    <property type="match status" value="1"/>
</dbReference>
<dbReference type="InterPro" id="IPR013974">
    <property type="entry name" value="SAF"/>
</dbReference>
<accession>F6D708</accession>
<dbReference type="HOGENOM" id="CLU_040465_0_0_2"/>
<dbReference type="Proteomes" id="UP000009231">
    <property type="component" value="Chromosome"/>
</dbReference>
<dbReference type="EMBL" id="CP002772">
    <property type="protein sequence ID" value="AEG18375.1"/>
    <property type="molecule type" value="Genomic_DNA"/>
</dbReference>
<evidence type="ECO:0000313" key="2">
    <source>
        <dbReference type="EMBL" id="AEG18375.1"/>
    </source>
</evidence>
<dbReference type="InterPro" id="IPR013132">
    <property type="entry name" value="PseI/NeuA/B-like_N"/>
</dbReference>
<reference evidence="2 3" key="1">
    <citation type="journal article" date="2014" name="Int. J. Syst. Evol. Microbiol.">
        <title>Methanobacterium paludis sp. nov. and a novel strain of Methanobacterium lacus isolated from northern peatlands.</title>
        <authorList>
            <person name="Cadillo-Quiroz H."/>
            <person name="Brauer S.L."/>
            <person name="Goodson N."/>
            <person name="Yavitt J.B."/>
            <person name="Zinder S.H."/>
        </authorList>
    </citation>
    <scope>NUCLEOTIDE SEQUENCE [LARGE SCALE GENOMIC DNA]</scope>
    <source>
        <strain evidence="3">DSM 25820 / JCM 18151 / SWAN1</strain>
    </source>
</reference>
<name>F6D708_METPW</name>
<evidence type="ECO:0000259" key="1">
    <source>
        <dbReference type="PROSITE" id="PS50844"/>
    </source>
</evidence>
<dbReference type="PROSITE" id="PS50844">
    <property type="entry name" value="AFP_LIKE"/>
    <property type="match status" value="1"/>
</dbReference>
<dbReference type="OrthoDB" id="71219at2157"/>
<evidence type="ECO:0000313" key="3">
    <source>
        <dbReference type="Proteomes" id="UP000009231"/>
    </source>
</evidence>
<gene>
    <name evidence="2" type="ordered locus">MSWAN_1360</name>
</gene>
<dbReference type="InterPro" id="IPR036732">
    <property type="entry name" value="AFP_Neu5c_C_sf"/>
</dbReference>
<dbReference type="InterPro" id="IPR013785">
    <property type="entry name" value="Aldolase_TIM"/>
</dbReference>
<dbReference type="PANTHER" id="PTHR42966:SF1">
    <property type="entry name" value="SIALIC ACID SYNTHASE"/>
    <property type="match status" value="1"/>
</dbReference>
<dbReference type="CDD" id="cd11615">
    <property type="entry name" value="SAF_NeuB_like"/>
    <property type="match status" value="1"/>
</dbReference>
<dbReference type="Pfam" id="PF03102">
    <property type="entry name" value="NeuB"/>
    <property type="match status" value="1"/>
</dbReference>
<organism evidence="2 3">
    <name type="scientific">Methanobacterium paludis (strain DSM 25820 / JCM 18151 / SWAN1)</name>
    <dbReference type="NCBI Taxonomy" id="868131"/>
    <lineage>
        <taxon>Archaea</taxon>
        <taxon>Methanobacteriati</taxon>
        <taxon>Methanobacteriota</taxon>
        <taxon>Methanomada group</taxon>
        <taxon>Methanobacteria</taxon>
        <taxon>Methanobacteriales</taxon>
        <taxon>Methanobacteriaceae</taxon>
        <taxon>Methanobacterium</taxon>
    </lineage>
</organism>
<dbReference type="Pfam" id="PF08666">
    <property type="entry name" value="SAF"/>
    <property type="match status" value="1"/>
</dbReference>
<dbReference type="GO" id="GO:0016051">
    <property type="term" value="P:carbohydrate biosynthetic process"/>
    <property type="evidence" value="ECO:0007669"/>
    <property type="project" value="InterPro"/>
</dbReference>
<dbReference type="KEGG" id="mew:MSWAN_1360"/>
<dbReference type="AlphaFoldDB" id="F6D708"/>
<feature type="domain" description="AFP-like" evidence="1">
    <location>
        <begin position="279"/>
        <end position="339"/>
    </location>
</feature>
<dbReference type="SUPFAM" id="SSF51269">
    <property type="entry name" value="AFP III-like domain"/>
    <property type="match status" value="1"/>
</dbReference>
<sequence>MLNIKKPYIIGETAYNHEGDLEYLYKMVDDISELGLNAVKFHILLNPQSYIHKKHVLLNELKKWIFNKDQWFELINYSKEKKLDVVMLCDDVESVNYIIKNDLNVDFIELHASSLNDYFLLDSLSNWPKEIILGIGGSKLDEILYAVNFLRNNGKEKIILMYGFQNYPTNYSDINLSKMIRIKDLFDLPVGYADHTAFDDPNNEFVSVMPASMGFNILEKHYTPDFGKERIDYHAAVGKNQFLRIKKLIELALCVYGTGELELSDPEKKYGNVGPMKKAIVAKKFIKEGENLSLDNLWFKRTIEESPIEQNEFLKLLGLKAIKDIKEDELITFDKIKYEFKNNNLEDFTNLQV</sequence>
<dbReference type="InterPro" id="IPR006190">
    <property type="entry name" value="SAF_AFP_Neu5Ac"/>
</dbReference>
<dbReference type="GO" id="GO:0047444">
    <property type="term" value="F:N-acylneuraminate-9-phosphate synthase activity"/>
    <property type="evidence" value="ECO:0007669"/>
    <property type="project" value="TreeGrafter"/>
</dbReference>
<dbReference type="InterPro" id="IPR057736">
    <property type="entry name" value="SAF_PseI/NeuA/NeuB"/>
</dbReference>
<dbReference type="STRING" id="868131.MSWAN_1360"/>
<protein>
    <submittedName>
        <fullName evidence="2">N-acetylneuraminic acid synthase domain protein</fullName>
    </submittedName>
</protein>
<dbReference type="eggNOG" id="arCOG01050">
    <property type="taxonomic scope" value="Archaea"/>
</dbReference>
<keyword evidence="3" id="KW-1185">Reference proteome</keyword>
<proteinExistence type="predicted"/>
<dbReference type="Gene3D" id="3.20.20.70">
    <property type="entry name" value="Aldolase class I"/>
    <property type="match status" value="1"/>
</dbReference>
<dbReference type="SUPFAM" id="SSF51569">
    <property type="entry name" value="Aldolase"/>
    <property type="match status" value="1"/>
</dbReference>